<dbReference type="AlphaFoldDB" id="A0A4Y2PXQ1"/>
<dbReference type="EMBL" id="BGPR01296022">
    <property type="protein sequence ID" value="GBN56019.1"/>
    <property type="molecule type" value="Genomic_DNA"/>
</dbReference>
<evidence type="ECO:0000313" key="4">
    <source>
        <dbReference type="Proteomes" id="UP000499080"/>
    </source>
</evidence>
<dbReference type="Proteomes" id="UP000499080">
    <property type="component" value="Unassembled WGS sequence"/>
</dbReference>
<accession>A0A4Y2PXQ1</accession>
<evidence type="ECO:0000313" key="3">
    <source>
        <dbReference type="EMBL" id="GBN56463.1"/>
    </source>
</evidence>
<sequence>TPFPLLKRERREQTGGEQGVENSNSRTPEDAERKMGIHACSFVEADRNNCLIIFAGRPDVDSSHKGKTVR</sequence>
<name>A0A4Y2PXQ1_ARAVE</name>
<feature type="compositionally biased region" description="Basic and acidic residues" evidence="1">
    <location>
        <begin position="1"/>
        <end position="14"/>
    </location>
</feature>
<gene>
    <name evidence="2" type="ORF">AVEN_222144_1</name>
    <name evidence="3" type="ORF">AVEN_71659_1</name>
</gene>
<protein>
    <submittedName>
        <fullName evidence="2">Uncharacterized protein</fullName>
    </submittedName>
</protein>
<dbReference type="EMBL" id="BGPR01296258">
    <property type="protein sequence ID" value="GBN56463.1"/>
    <property type="molecule type" value="Genomic_DNA"/>
</dbReference>
<reference evidence="2 4" key="1">
    <citation type="journal article" date="2019" name="Sci. Rep.">
        <title>Orb-weaving spider Araneus ventricosus genome elucidates the spidroin gene catalogue.</title>
        <authorList>
            <person name="Kono N."/>
            <person name="Nakamura H."/>
            <person name="Ohtoshi R."/>
            <person name="Moran D.A.P."/>
            <person name="Shinohara A."/>
            <person name="Yoshida Y."/>
            <person name="Fujiwara M."/>
            <person name="Mori M."/>
            <person name="Tomita M."/>
            <person name="Arakawa K."/>
        </authorList>
    </citation>
    <scope>NUCLEOTIDE SEQUENCE [LARGE SCALE GENOMIC DNA]</scope>
</reference>
<evidence type="ECO:0000313" key="2">
    <source>
        <dbReference type="EMBL" id="GBN56019.1"/>
    </source>
</evidence>
<proteinExistence type="predicted"/>
<feature type="region of interest" description="Disordered" evidence="1">
    <location>
        <begin position="1"/>
        <end position="33"/>
    </location>
</feature>
<comment type="caution">
    <text evidence="2">The sequence shown here is derived from an EMBL/GenBank/DDBJ whole genome shotgun (WGS) entry which is preliminary data.</text>
</comment>
<organism evidence="2 4">
    <name type="scientific">Araneus ventricosus</name>
    <name type="common">Orbweaver spider</name>
    <name type="synonym">Epeira ventricosa</name>
    <dbReference type="NCBI Taxonomy" id="182803"/>
    <lineage>
        <taxon>Eukaryota</taxon>
        <taxon>Metazoa</taxon>
        <taxon>Ecdysozoa</taxon>
        <taxon>Arthropoda</taxon>
        <taxon>Chelicerata</taxon>
        <taxon>Arachnida</taxon>
        <taxon>Araneae</taxon>
        <taxon>Araneomorphae</taxon>
        <taxon>Entelegynae</taxon>
        <taxon>Araneoidea</taxon>
        <taxon>Araneidae</taxon>
        <taxon>Araneus</taxon>
    </lineage>
</organism>
<feature type="non-terminal residue" evidence="2">
    <location>
        <position position="1"/>
    </location>
</feature>
<keyword evidence="4" id="KW-1185">Reference proteome</keyword>
<evidence type="ECO:0000256" key="1">
    <source>
        <dbReference type="SAM" id="MobiDB-lite"/>
    </source>
</evidence>